<dbReference type="Gene3D" id="3.90.1720.10">
    <property type="entry name" value="endopeptidase domain like (from Nostoc punctiforme)"/>
    <property type="match status" value="1"/>
</dbReference>
<dbReference type="AlphaFoldDB" id="W4NB47"/>
<evidence type="ECO:0000313" key="5">
    <source>
        <dbReference type="Proteomes" id="UP000019155"/>
    </source>
</evidence>
<keyword evidence="5" id="KW-1185">Reference proteome</keyword>
<dbReference type="STRING" id="1435051.BMOU_0320"/>
<dbReference type="SUPFAM" id="SSF54001">
    <property type="entry name" value="Cysteine proteinases"/>
    <property type="match status" value="1"/>
</dbReference>
<feature type="compositionally biased region" description="Low complexity" evidence="1">
    <location>
        <begin position="55"/>
        <end position="68"/>
    </location>
</feature>
<accession>W4NB47</accession>
<feature type="compositionally biased region" description="Polar residues" evidence="1">
    <location>
        <begin position="111"/>
        <end position="123"/>
    </location>
</feature>
<name>W4NB47_9BIFI</name>
<dbReference type="GeneID" id="97503179"/>
<feature type="compositionally biased region" description="Polar residues" evidence="1">
    <location>
        <begin position="33"/>
        <end position="52"/>
    </location>
</feature>
<dbReference type="RefSeq" id="WP_034874082.1">
    <property type="nucleotide sequence ID" value="NZ_AZMV01000001.1"/>
</dbReference>
<reference evidence="4 5" key="1">
    <citation type="journal article" date="2014" name="Genome Announc.">
        <title>The Genome Sequence of Bifidobacterium moukalabense DSM 27321 Highlights the Close Phylogenetic Relatedness with the Bifidobacterium dentium Taxon.</title>
        <authorList>
            <person name="Lugli G.A."/>
            <person name="Duranti S."/>
            <person name="Milani C."/>
            <person name="Turroni F."/>
            <person name="Viappiani A."/>
            <person name="Mangifesta M."/>
            <person name="van Sinderen D."/>
            <person name="Ventura M."/>
        </authorList>
    </citation>
    <scope>NUCLEOTIDE SEQUENCE [LARGE SCALE GENOMIC DNA]</scope>
    <source>
        <strain evidence="4 5">DSM 27321</strain>
    </source>
</reference>
<dbReference type="eggNOG" id="COG5263">
    <property type="taxonomic scope" value="Bacteria"/>
</dbReference>
<evidence type="ECO:0000256" key="1">
    <source>
        <dbReference type="SAM" id="MobiDB-lite"/>
    </source>
</evidence>
<evidence type="ECO:0000313" key="4">
    <source>
        <dbReference type="EMBL" id="ETY72302.1"/>
    </source>
</evidence>
<dbReference type="Gene3D" id="2.10.270.10">
    <property type="entry name" value="Cholin Binding"/>
    <property type="match status" value="3"/>
</dbReference>
<dbReference type="Proteomes" id="UP000019155">
    <property type="component" value="Unassembled WGS sequence"/>
</dbReference>
<feature type="domain" description="Peptidase C51" evidence="3">
    <location>
        <begin position="371"/>
        <end position="456"/>
    </location>
</feature>
<dbReference type="InterPro" id="IPR007921">
    <property type="entry name" value="CHAP_dom"/>
</dbReference>
<proteinExistence type="predicted"/>
<feature type="chain" id="PRO_5004846600" evidence="2">
    <location>
        <begin position="29"/>
        <end position="480"/>
    </location>
</feature>
<dbReference type="OrthoDB" id="2032428at2"/>
<comment type="caution">
    <text evidence="4">The sequence shown here is derived from an EMBL/GenBank/DDBJ whole genome shotgun (WGS) entry which is preliminary data.</text>
</comment>
<evidence type="ECO:0000256" key="2">
    <source>
        <dbReference type="SAM" id="SignalP"/>
    </source>
</evidence>
<sequence length="480" mass="52781">MNKRTLIMAGFIAVTVLQGISYPAIALADEPTAPQSYSTSQPAGETQSSDGVQNDGASSDASDGAASSQTPMPSPKTTQSDTTAQSETEAQSDVEAQSEEASGKSADPGTTADSNKSTESDQPSEPAKPENGWDQNKQHYYENGTMAVSKDVFIPNSSNNRKEGIWVRFDQNGNLIKGENYHNGGWYYFDTTTGAMAKGVKYISSNGGKWVYYDVITGKMAHGEAYLHYDKEHTGWYYFDQYTGKMAHDFVYIRQTNKWVYYDRITGKMQYGEHCINGGWYYMKPVTGALAKGRTWLASGNKWVYYDKITSRMVHGGAIIDGHHYFFDPYTGAQYSKQQIANRLASYARTYSSQHPDCPGALAANGGLICPFGPCMSFVWYVFHAAGLDVFLCDGAKTGWPHHNFDWYNSRGRVSSTPQVGDVAFWKFSDSWASSYSASHAGIVIAVNGGNVVIVDAAYGNIGVRSAYSGARYAHPYYDE</sequence>
<protein>
    <submittedName>
        <fullName evidence="4">N-acetylmuramoyl-L-alanine amidase</fullName>
    </submittedName>
</protein>
<dbReference type="EMBL" id="AZMV01000001">
    <property type="protein sequence ID" value="ETY72302.1"/>
    <property type="molecule type" value="Genomic_DNA"/>
</dbReference>
<feature type="region of interest" description="Disordered" evidence="1">
    <location>
        <begin position="31"/>
        <end position="137"/>
    </location>
</feature>
<dbReference type="PATRIC" id="fig|1435051.3.peg.313"/>
<gene>
    <name evidence="4" type="ORF">BMOU_0320</name>
</gene>
<evidence type="ECO:0000259" key="3">
    <source>
        <dbReference type="Pfam" id="PF05257"/>
    </source>
</evidence>
<organism evidence="4 5">
    <name type="scientific">Bifidobacterium moukalabense DSM 27321</name>
    <dbReference type="NCBI Taxonomy" id="1435051"/>
    <lineage>
        <taxon>Bacteria</taxon>
        <taxon>Bacillati</taxon>
        <taxon>Actinomycetota</taxon>
        <taxon>Actinomycetes</taxon>
        <taxon>Bifidobacteriales</taxon>
        <taxon>Bifidobacteriaceae</taxon>
        <taxon>Bifidobacterium</taxon>
    </lineage>
</organism>
<dbReference type="SUPFAM" id="SSF69360">
    <property type="entry name" value="Cell wall binding repeat"/>
    <property type="match status" value="1"/>
</dbReference>
<feature type="compositionally biased region" description="Polar residues" evidence="1">
    <location>
        <begin position="69"/>
        <end position="89"/>
    </location>
</feature>
<dbReference type="Pfam" id="PF05257">
    <property type="entry name" value="CHAP"/>
    <property type="match status" value="1"/>
</dbReference>
<feature type="signal peptide" evidence="2">
    <location>
        <begin position="1"/>
        <end position="28"/>
    </location>
</feature>
<keyword evidence="2" id="KW-0732">Signal</keyword>
<dbReference type="InterPro" id="IPR038765">
    <property type="entry name" value="Papain-like_cys_pep_sf"/>
</dbReference>